<keyword evidence="3" id="KW-0012">Acyltransferase</keyword>
<feature type="region of interest" description="Disordered" evidence="4">
    <location>
        <begin position="463"/>
        <end position="525"/>
    </location>
</feature>
<evidence type="ECO:0000256" key="3">
    <source>
        <dbReference type="RuleBase" id="RU003633"/>
    </source>
</evidence>
<feature type="compositionally biased region" description="Basic and acidic residues" evidence="4">
    <location>
        <begin position="477"/>
        <end position="493"/>
    </location>
</feature>
<dbReference type="SUPFAM" id="SSF53901">
    <property type="entry name" value="Thiolase-like"/>
    <property type="match status" value="2"/>
</dbReference>
<evidence type="ECO:0000256" key="4">
    <source>
        <dbReference type="SAM" id="MobiDB-lite"/>
    </source>
</evidence>
<dbReference type="Proteomes" id="UP000011086">
    <property type="component" value="Unassembled WGS sequence"/>
</dbReference>
<dbReference type="Pfam" id="PF02797">
    <property type="entry name" value="Chal_sti_synt_C"/>
    <property type="match status" value="1"/>
</dbReference>
<reference evidence="7" key="1">
    <citation type="journal article" date="2012" name="PLoS Genet.">
        <title>Comparative analysis of the genomes of two field isolates of the rice blast fungus Magnaporthe oryzae.</title>
        <authorList>
            <person name="Xue M."/>
            <person name="Yang J."/>
            <person name="Li Z."/>
            <person name="Hu S."/>
            <person name="Yao N."/>
            <person name="Dean R.A."/>
            <person name="Zhao W."/>
            <person name="Shen M."/>
            <person name="Zhang H."/>
            <person name="Li C."/>
            <person name="Liu L."/>
            <person name="Cao L."/>
            <person name="Xu X."/>
            <person name="Xing Y."/>
            <person name="Hsiang T."/>
            <person name="Zhang Z."/>
            <person name="Xu J.R."/>
            <person name="Peng Y.L."/>
        </authorList>
    </citation>
    <scope>NUCLEOTIDE SEQUENCE</scope>
    <source>
        <strain evidence="7">Y34</strain>
    </source>
</reference>
<dbReference type="GO" id="GO:0030639">
    <property type="term" value="P:polyketide biosynthetic process"/>
    <property type="evidence" value="ECO:0007669"/>
    <property type="project" value="TreeGrafter"/>
</dbReference>
<feature type="domain" description="Chalcone/stilbene synthase C-terminal" evidence="6">
    <location>
        <begin position="312"/>
        <end position="456"/>
    </location>
</feature>
<feature type="compositionally biased region" description="Low complexity" evidence="4">
    <location>
        <begin position="497"/>
        <end position="513"/>
    </location>
</feature>
<evidence type="ECO:0000256" key="2">
    <source>
        <dbReference type="ARBA" id="ARBA00022679"/>
    </source>
</evidence>
<evidence type="ECO:0000313" key="7">
    <source>
        <dbReference type="EMBL" id="ELQ37099.1"/>
    </source>
</evidence>
<evidence type="ECO:0000256" key="1">
    <source>
        <dbReference type="ARBA" id="ARBA00005531"/>
    </source>
</evidence>
<dbReference type="InterPro" id="IPR012328">
    <property type="entry name" value="Chalcone/stilbene_synt_C"/>
</dbReference>
<dbReference type="PANTHER" id="PTHR11877">
    <property type="entry name" value="HYDROXYMETHYLGLUTARYL-COA SYNTHASE"/>
    <property type="match status" value="1"/>
</dbReference>
<dbReference type="InterPro" id="IPR016039">
    <property type="entry name" value="Thiolase-like"/>
</dbReference>
<protein>
    <submittedName>
        <fullName evidence="7">Chalcone synthase C</fullName>
    </submittedName>
</protein>
<dbReference type="Gene3D" id="3.40.47.10">
    <property type="match status" value="2"/>
</dbReference>
<accession>A0AA97PJR7</accession>
<dbReference type="InterPro" id="IPR011141">
    <property type="entry name" value="Polyketide_synthase_type-III"/>
</dbReference>
<feature type="domain" description="Chalcone/stilbene synthase N-terminal" evidence="5">
    <location>
        <begin position="131"/>
        <end position="289"/>
    </location>
</feature>
<proteinExistence type="inferred from homology"/>
<name>A0AA97PJR7_PYRO3</name>
<dbReference type="CDD" id="cd00831">
    <property type="entry name" value="CHS_like"/>
    <property type="match status" value="1"/>
</dbReference>
<dbReference type="AlphaFoldDB" id="A0AA97PJR7"/>
<gene>
    <name evidence="7" type="ORF">OOU_Y34scaffold00619g73</name>
</gene>
<dbReference type="GO" id="GO:0016747">
    <property type="term" value="F:acyltransferase activity, transferring groups other than amino-acyl groups"/>
    <property type="evidence" value="ECO:0007669"/>
    <property type="project" value="InterPro"/>
</dbReference>
<organism evidence="7">
    <name type="scientific">Pyricularia oryzae (strain Y34)</name>
    <name type="common">Rice blast fungus</name>
    <name type="synonym">Magnaporthe oryzae</name>
    <dbReference type="NCBI Taxonomy" id="1143189"/>
    <lineage>
        <taxon>Eukaryota</taxon>
        <taxon>Fungi</taxon>
        <taxon>Dikarya</taxon>
        <taxon>Ascomycota</taxon>
        <taxon>Pezizomycotina</taxon>
        <taxon>Sordariomycetes</taxon>
        <taxon>Sordariomycetidae</taxon>
        <taxon>Magnaporthales</taxon>
        <taxon>Pyriculariaceae</taxon>
        <taxon>Pyricularia</taxon>
    </lineage>
</organism>
<dbReference type="EMBL" id="JH794030">
    <property type="protein sequence ID" value="ELQ37099.1"/>
    <property type="molecule type" value="Genomic_DNA"/>
</dbReference>
<dbReference type="Pfam" id="PF00195">
    <property type="entry name" value="Chal_sti_synt_N"/>
    <property type="match status" value="1"/>
</dbReference>
<dbReference type="PANTHER" id="PTHR11877:SF46">
    <property type="entry name" value="TYPE III POLYKETIDE SYNTHASE A"/>
    <property type="match status" value="1"/>
</dbReference>
<dbReference type="InterPro" id="IPR001099">
    <property type="entry name" value="Chalcone/stilbene_synt_N"/>
</dbReference>
<keyword evidence="2 3" id="KW-0808">Transferase</keyword>
<sequence>MPESKVFAILPYLTSCTMPTGVAWSRIRSNRPSSRQACTYYQDPIVPATLFPSSPPPYGDPIMATSSSPGSRELGLSILGVGSQYPPYALKPDAVETLAKRFYPESPAMSKVLAINRYTGIDARSSIGDPEHPIVNDAVAPSISELHKVFMSDGVPLAVSAARKAFEDAGMTDPAAAAASITHVVSTTCTDSANPGYDHFVARELGLSDSVEKVLLHGVGCSGGLAALRTAANLALGHAMRGLPARILVMALEVSTTFVRSELDSINAEQNTRIGVCLFSDCASAVVLSNGIGHGLDAKEPAYELLGWQNMTIPDTELDLGFDVDPVGWKVVLTPRVPQLTTSALESSFTSLMASLPPLPPNYAKPSDFDWAMHPGGATILTGAEKAMGITPEHMRASYSTYMNHGNSSSATIFSVLDCLRQKEMDALTPGGREPTDYVVGCAFGPGITVETCMLRRRRKAVNAATGLQTPPETESEGSRSDDEDGAKDRSSSSREAAGNGPAGSAAATSGESFVNQAISELELD</sequence>
<comment type="similarity">
    <text evidence="1 3">Belongs to the thiolase-like superfamily. Chalcone/stilbene synthases family.</text>
</comment>
<evidence type="ECO:0000259" key="5">
    <source>
        <dbReference type="Pfam" id="PF00195"/>
    </source>
</evidence>
<evidence type="ECO:0000259" key="6">
    <source>
        <dbReference type="Pfam" id="PF02797"/>
    </source>
</evidence>